<dbReference type="OrthoDB" id="10047222at2759"/>
<feature type="non-terminal residue" evidence="3">
    <location>
        <position position="1"/>
    </location>
</feature>
<dbReference type="STRING" id="224129.A0A1W4XR04"/>
<dbReference type="AlphaFoldDB" id="A0A1W4XR04"/>
<evidence type="ECO:0000313" key="2">
    <source>
        <dbReference type="Proteomes" id="UP000192223"/>
    </source>
</evidence>
<feature type="compositionally biased region" description="Low complexity" evidence="1">
    <location>
        <begin position="102"/>
        <end position="114"/>
    </location>
</feature>
<feature type="region of interest" description="Disordered" evidence="1">
    <location>
        <begin position="102"/>
        <end position="156"/>
    </location>
</feature>
<organism evidence="2 3">
    <name type="scientific">Agrilus planipennis</name>
    <name type="common">Emerald ash borer</name>
    <name type="synonym">Agrilus marcopoli</name>
    <dbReference type="NCBI Taxonomy" id="224129"/>
    <lineage>
        <taxon>Eukaryota</taxon>
        <taxon>Metazoa</taxon>
        <taxon>Ecdysozoa</taxon>
        <taxon>Arthropoda</taxon>
        <taxon>Hexapoda</taxon>
        <taxon>Insecta</taxon>
        <taxon>Pterygota</taxon>
        <taxon>Neoptera</taxon>
        <taxon>Endopterygota</taxon>
        <taxon>Coleoptera</taxon>
        <taxon>Polyphaga</taxon>
        <taxon>Elateriformia</taxon>
        <taxon>Buprestoidea</taxon>
        <taxon>Buprestidae</taxon>
        <taxon>Agrilinae</taxon>
        <taxon>Agrilus</taxon>
    </lineage>
</organism>
<protein>
    <submittedName>
        <fullName evidence="3">Serine/threonine-protein kinase pakG-like</fullName>
    </submittedName>
</protein>
<name>A0A1W4XR04_AGRPL</name>
<feature type="compositionally biased region" description="Polar residues" evidence="1">
    <location>
        <begin position="122"/>
        <end position="132"/>
    </location>
</feature>
<evidence type="ECO:0000256" key="1">
    <source>
        <dbReference type="SAM" id="MobiDB-lite"/>
    </source>
</evidence>
<proteinExistence type="predicted"/>
<sequence length="359" mass="38832">ITETYAFLPREAVTRFLLGCTDCQRHPRSPSPATVLPTPSPSPTLPLAPTATPVLPLATLTQSTVTITTKNNCSLTSSSSLQSPTALFDSNTQSLKTCNSLKPKSCNNSSSKCPSPIPVNGENASQKSSSPYHNHVAPTQGFGLRPSQNLLKPPHSPIPISCKSNFNSLPSYPNQFLASPPPSHYVDFTKPTKCNGTTFGVANTSASSPTLDLSQRSTDIAQSQANIDVPLAESTPEPKRSSNPLDVCNLTAKDPPKSPKKLHSDNLSEKPVTPAVVTSSSPPTPKLWSPVQGLNSNESRGKRSFMPAEIDFSMPITTTYLKYMQSLGCSEEDAFKFENKYVSQIIDSFMHELITHYFY</sequence>
<feature type="region of interest" description="Disordered" evidence="1">
    <location>
        <begin position="228"/>
        <end position="300"/>
    </location>
</feature>
<dbReference type="GeneID" id="108743742"/>
<dbReference type="Proteomes" id="UP000192223">
    <property type="component" value="Unplaced"/>
</dbReference>
<feature type="compositionally biased region" description="Low complexity" evidence="1">
    <location>
        <begin position="271"/>
        <end position="281"/>
    </location>
</feature>
<dbReference type="InParanoid" id="A0A1W4XR04"/>
<feature type="compositionally biased region" description="Basic and acidic residues" evidence="1">
    <location>
        <begin position="254"/>
        <end position="268"/>
    </location>
</feature>
<dbReference type="KEGG" id="apln:108743742"/>
<dbReference type="RefSeq" id="XP_018334835.1">
    <property type="nucleotide sequence ID" value="XM_018479333.1"/>
</dbReference>
<evidence type="ECO:0000313" key="3">
    <source>
        <dbReference type="RefSeq" id="XP_018334835.1"/>
    </source>
</evidence>
<keyword evidence="2" id="KW-1185">Reference proteome</keyword>
<reference evidence="3" key="1">
    <citation type="submission" date="2025-08" db="UniProtKB">
        <authorList>
            <consortium name="RefSeq"/>
        </authorList>
    </citation>
    <scope>IDENTIFICATION</scope>
    <source>
        <tissue evidence="3">Entire body</tissue>
    </source>
</reference>
<accession>A0A1W4XR04</accession>
<gene>
    <name evidence="3" type="primary">LOC108743742</name>
</gene>